<reference evidence="2" key="2">
    <citation type="submission" date="2022-01" db="EMBL/GenBank/DDBJ databases">
        <authorList>
            <person name="Yamashiro T."/>
            <person name="Shiraishi A."/>
            <person name="Satake H."/>
            <person name="Nakayama K."/>
        </authorList>
    </citation>
    <scope>NUCLEOTIDE SEQUENCE</scope>
</reference>
<comment type="caution">
    <text evidence="2">The sequence shown here is derived from an EMBL/GenBank/DDBJ whole genome shotgun (WGS) entry which is preliminary data.</text>
</comment>
<dbReference type="EMBL" id="BQNB010018779">
    <property type="protein sequence ID" value="GJT78181.1"/>
    <property type="molecule type" value="Genomic_DNA"/>
</dbReference>
<feature type="region of interest" description="Disordered" evidence="1">
    <location>
        <begin position="406"/>
        <end position="428"/>
    </location>
</feature>
<keyword evidence="3" id="KW-1185">Reference proteome</keyword>
<gene>
    <name evidence="2" type="ORF">Tco_1044906</name>
</gene>
<feature type="compositionally biased region" description="Basic and acidic residues" evidence="1">
    <location>
        <begin position="291"/>
        <end position="308"/>
    </location>
</feature>
<evidence type="ECO:0000313" key="3">
    <source>
        <dbReference type="Proteomes" id="UP001151760"/>
    </source>
</evidence>
<dbReference type="CDD" id="cd09272">
    <property type="entry name" value="RNase_HI_RT_Ty1"/>
    <property type="match status" value="1"/>
</dbReference>
<feature type="non-terminal residue" evidence="2">
    <location>
        <position position="1"/>
    </location>
</feature>
<feature type="compositionally biased region" description="Polar residues" evidence="1">
    <location>
        <begin position="411"/>
        <end position="428"/>
    </location>
</feature>
<accession>A0ABQ5GR80</accession>
<sequence>VIALSCNNVQHSRSKQINIRHHFIREQVENGVVELYFVTPDYQLADIFTKALPRGFEFLLPRLGMKSMTLKLSNVFKMERMSKGKSSYKMAEENVPAPAPTRSDEQILPFNAWLPIGKGNLILDLQSSSGIPLYMMQRRGPAHPCVSPPAGDQVMHFVNDLGYPEEIHFVSKMHVNNLYQPWRAIMSLFNQCLTGKTSGSDKPRHLVLQMLWGIVTRSNVDYEELLWEEFVQAIQIFFAHRANLNIPTKKPMPHFTLWVFGKSIPKELITEAIQNSSYYPQYLEMVARKPTAKEGGQKKTASEADKPKKPTPVKKPAPAKQTKPVKEKSTKPTPSTKSSKGKVLKVLKGNRFYRLVDKEEEEPQPAPEPQIEDDEYNLQRGIQMSLESFKAPSVEWLFMNLPQRGTPVTEEASTGPSTQPQDDTSTNVVCDTLFPTDVETGADTKKSNIKGDTEILNVDKERGENVSNTVALEERIVKLDKGHAGSNLVYPQVHESLKHTTEEHIHIENPLSSSGTLSSMKNLDDAFTFGDQFLYDKPTEEATCKANVETEVESMVTVPIHQASSSAPPLSTPIINLTHPKPVSPPAQEPVFTATTATTSTTTTLLPPPPPQQQSTTNPELANRVSALEEICANLAKKN</sequence>
<evidence type="ECO:0000256" key="1">
    <source>
        <dbReference type="SAM" id="MobiDB-lite"/>
    </source>
</evidence>
<proteinExistence type="predicted"/>
<feature type="region of interest" description="Disordered" evidence="1">
    <location>
        <begin position="290"/>
        <end position="343"/>
    </location>
</feature>
<feature type="region of interest" description="Disordered" evidence="1">
    <location>
        <begin position="597"/>
        <end position="619"/>
    </location>
</feature>
<evidence type="ECO:0000313" key="2">
    <source>
        <dbReference type="EMBL" id="GJT78181.1"/>
    </source>
</evidence>
<protein>
    <submittedName>
        <fullName evidence="2">Uncharacterized protein</fullName>
    </submittedName>
</protein>
<name>A0ABQ5GR80_9ASTR</name>
<reference evidence="2" key="1">
    <citation type="journal article" date="2022" name="Int. J. Mol. Sci.">
        <title>Draft Genome of Tanacetum Coccineum: Genomic Comparison of Closely Related Tanacetum-Family Plants.</title>
        <authorList>
            <person name="Yamashiro T."/>
            <person name="Shiraishi A."/>
            <person name="Nakayama K."/>
            <person name="Satake H."/>
        </authorList>
    </citation>
    <scope>NUCLEOTIDE SEQUENCE</scope>
</reference>
<dbReference type="Proteomes" id="UP001151760">
    <property type="component" value="Unassembled WGS sequence"/>
</dbReference>
<organism evidence="2 3">
    <name type="scientific">Tanacetum coccineum</name>
    <dbReference type="NCBI Taxonomy" id="301880"/>
    <lineage>
        <taxon>Eukaryota</taxon>
        <taxon>Viridiplantae</taxon>
        <taxon>Streptophyta</taxon>
        <taxon>Embryophyta</taxon>
        <taxon>Tracheophyta</taxon>
        <taxon>Spermatophyta</taxon>
        <taxon>Magnoliopsida</taxon>
        <taxon>eudicotyledons</taxon>
        <taxon>Gunneridae</taxon>
        <taxon>Pentapetalae</taxon>
        <taxon>asterids</taxon>
        <taxon>campanulids</taxon>
        <taxon>Asterales</taxon>
        <taxon>Asteraceae</taxon>
        <taxon>Asteroideae</taxon>
        <taxon>Anthemideae</taxon>
        <taxon>Anthemidinae</taxon>
        <taxon>Tanacetum</taxon>
    </lineage>
</organism>
<feature type="region of interest" description="Disordered" evidence="1">
    <location>
        <begin position="355"/>
        <end position="374"/>
    </location>
</feature>